<keyword evidence="2" id="KW-1185">Reference proteome</keyword>
<reference evidence="2" key="1">
    <citation type="submission" date="2018-09" db="EMBL/GenBank/DDBJ databases">
        <authorList>
            <person name="Zhu H."/>
        </authorList>
    </citation>
    <scope>NUCLEOTIDE SEQUENCE [LARGE SCALE GENOMIC DNA]</scope>
    <source>
        <strain evidence="2">K2W31S-8</strain>
    </source>
</reference>
<sequence length="62" mass="7102">MQASRDVQLQRDGIVIEAREIRGSKARLSFEAQREVGILREEIGGVDLQEAQGWSRPRRQPK</sequence>
<dbReference type="Proteomes" id="UP000265560">
    <property type="component" value="Chromosome"/>
</dbReference>
<name>A0A385Z059_9PSED</name>
<evidence type="ECO:0000313" key="1">
    <source>
        <dbReference type="EMBL" id="AYC31607.1"/>
    </source>
</evidence>
<accession>A0A385Z059</accession>
<protein>
    <recommendedName>
        <fullName evidence="3">Carbon storage regulator</fullName>
    </recommendedName>
</protein>
<dbReference type="AlphaFoldDB" id="A0A385Z059"/>
<evidence type="ECO:0000313" key="2">
    <source>
        <dbReference type="Proteomes" id="UP000265560"/>
    </source>
</evidence>
<dbReference type="InterPro" id="IPR036107">
    <property type="entry name" value="CsrA_sf"/>
</dbReference>
<organism evidence="1 2">
    <name type="scientific">Pseudomonas cavernae</name>
    <dbReference type="NCBI Taxonomy" id="2320867"/>
    <lineage>
        <taxon>Bacteria</taxon>
        <taxon>Pseudomonadati</taxon>
        <taxon>Pseudomonadota</taxon>
        <taxon>Gammaproteobacteria</taxon>
        <taxon>Pseudomonadales</taxon>
        <taxon>Pseudomonadaceae</taxon>
        <taxon>Pseudomonas</taxon>
    </lineage>
</organism>
<proteinExistence type="predicted"/>
<dbReference type="KEGG" id="pcav:D3880_04005"/>
<dbReference type="GO" id="GO:0006109">
    <property type="term" value="P:regulation of carbohydrate metabolic process"/>
    <property type="evidence" value="ECO:0007669"/>
    <property type="project" value="InterPro"/>
</dbReference>
<dbReference type="EMBL" id="CP032419">
    <property type="protein sequence ID" value="AYC31607.1"/>
    <property type="molecule type" value="Genomic_DNA"/>
</dbReference>
<dbReference type="GO" id="GO:0003723">
    <property type="term" value="F:RNA binding"/>
    <property type="evidence" value="ECO:0007669"/>
    <property type="project" value="InterPro"/>
</dbReference>
<dbReference type="GO" id="GO:0006402">
    <property type="term" value="P:mRNA catabolic process"/>
    <property type="evidence" value="ECO:0007669"/>
    <property type="project" value="InterPro"/>
</dbReference>
<dbReference type="Gene3D" id="2.60.40.4380">
    <property type="entry name" value="Translational regulator CsrA"/>
    <property type="match status" value="1"/>
</dbReference>
<gene>
    <name evidence="1" type="ORF">D3880_04005</name>
</gene>
<evidence type="ECO:0008006" key="3">
    <source>
        <dbReference type="Google" id="ProtNLM"/>
    </source>
</evidence>